<gene>
    <name evidence="1" type="ORF">VNO78_14135</name>
</gene>
<keyword evidence="2" id="KW-1185">Reference proteome</keyword>
<protein>
    <submittedName>
        <fullName evidence="1">Uncharacterized protein</fullName>
    </submittedName>
</protein>
<dbReference type="Proteomes" id="UP001386955">
    <property type="component" value="Unassembled WGS sequence"/>
</dbReference>
<accession>A0AAN9SSP6</accession>
<evidence type="ECO:0000313" key="2">
    <source>
        <dbReference type="Proteomes" id="UP001386955"/>
    </source>
</evidence>
<evidence type="ECO:0000313" key="1">
    <source>
        <dbReference type="EMBL" id="KAK7402120.1"/>
    </source>
</evidence>
<organism evidence="1 2">
    <name type="scientific">Psophocarpus tetragonolobus</name>
    <name type="common">Winged bean</name>
    <name type="synonym">Dolichos tetragonolobus</name>
    <dbReference type="NCBI Taxonomy" id="3891"/>
    <lineage>
        <taxon>Eukaryota</taxon>
        <taxon>Viridiplantae</taxon>
        <taxon>Streptophyta</taxon>
        <taxon>Embryophyta</taxon>
        <taxon>Tracheophyta</taxon>
        <taxon>Spermatophyta</taxon>
        <taxon>Magnoliopsida</taxon>
        <taxon>eudicotyledons</taxon>
        <taxon>Gunneridae</taxon>
        <taxon>Pentapetalae</taxon>
        <taxon>rosids</taxon>
        <taxon>fabids</taxon>
        <taxon>Fabales</taxon>
        <taxon>Fabaceae</taxon>
        <taxon>Papilionoideae</taxon>
        <taxon>50 kb inversion clade</taxon>
        <taxon>NPAAA clade</taxon>
        <taxon>indigoferoid/millettioid clade</taxon>
        <taxon>Phaseoleae</taxon>
        <taxon>Psophocarpus</taxon>
    </lineage>
</organism>
<reference evidence="1 2" key="1">
    <citation type="submission" date="2024-01" db="EMBL/GenBank/DDBJ databases">
        <title>The genomes of 5 underutilized Papilionoideae crops provide insights into root nodulation and disease resistanc.</title>
        <authorList>
            <person name="Jiang F."/>
        </authorList>
    </citation>
    <scope>NUCLEOTIDE SEQUENCE [LARGE SCALE GENOMIC DNA]</scope>
    <source>
        <strain evidence="1">DUOXIRENSHENG_FW03</strain>
        <tissue evidence="1">Leaves</tissue>
    </source>
</reference>
<sequence length="79" mass="8827">MQLLCSTANPNFDQDNEEEDTIWMVGYLEPPEADVVPPLAPPDSHSLGKTNGNKYLFNSREEDEGFRMVAALVAQENKT</sequence>
<proteinExistence type="predicted"/>
<comment type="caution">
    <text evidence="1">The sequence shown here is derived from an EMBL/GenBank/DDBJ whole genome shotgun (WGS) entry which is preliminary data.</text>
</comment>
<dbReference type="EMBL" id="JAYMYS010000003">
    <property type="protein sequence ID" value="KAK7402120.1"/>
    <property type="molecule type" value="Genomic_DNA"/>
</dbReference>
<name>A0AAN9SSP6_PSOTE</name>
<dbReference type="AlphaFoldDB" id="A0AAN9SSP6"/>